<dbReference type="InterPro" id="IPR012944">
    <property type="entry name" value="SusD_RagB_dom"/>
</dbReference>
<organism evidence="8 9">
    <name type="scientific">Sandaracinomonas limnophila</name>
    <dbReference type="NCBI Taxonomy" id="1862386"/>
    <lineage>
        <taxon>Bacteria</taxon>
        <taxon>Pseudomonadati</taxon>
        <taxon>Bacteroidota</taxon>
        <taxon>Cytophagia</taxon>
        <taxon>Cytophagales</taxon>
        <taxon>Flectobacillaceae</taxon>
        <taxon>Sandaracinomonas</taxon>
    </lineage>
</organism>
<evidence type="ECO:0000256" key="3">
    <source>
        <dbReference type="ARBA" id="ARBA00022729"/>
    </source>
</evidence>
<evidence type="ECO:0000256" key="1">
    <source>
        <dbReference type="ARBA" id="ARBA00004442"/>
    </source>
</evidence>
<gene>
    <name evidence="8" type="ORF">EOJ36_11175</name>
</gene>
<dbReference type="PROSITE" id="PS51257">
    <property type="entry name" value="PROKAR_LIPOPROTEIN"/>
    <property type="match status" value="1"/>
</dbReference>
<evidence type="ECO:0000256" key="6">
    <source>
        <dbReference type="SAM" id="SignalP"/>
    </source>
</evidence>
<keyword evidence="3 6" id="KW-0732">Signal</keyword>
<evidence type="ECO:0000256" key="4">
    <source>
        <dbReference type="ARBA" id="ARBA00023136"/>
    </source>
</evidence>
<proteinExistence type="inferred from homology"/>
<reference evidence="8 9" key="1">
    <citation type="submission" date="2019-01" db="EMBL/GenBank/DDBJ databases">
        <authorList>
            <person name="Chen W.-M."/>
        </authorList>
    </citation>
    <scope>NUCLEOTIDE SEQUENCE [LARGE SCALE GENOMIC DNA]</scope>
    <source>
        <strain evidence="8 9">FSY-15</strain>
    </source>
</reference>
<keyword evidence="9" id="KW-1185">Reference proteome</keyword>
<keyword evidence="4" id="KW-0472">Membrane</keyword>
<evidence type="ECO:0000259" key="7">
    <source>
        <dbReference type="Pfam" id="PF07980"/>
    </source>
</evidence>
<comment type="similarity">
    <text evidence="2">Belongs to the SusD family.</text>
</comment>
<dbReference type="RefSeq" id="WP_127805380.1">
    <property type="nucleotide sequence ID" value="NZ_SACY01000005.1"/>
</dbReference>
<dbReference type="InterPro" id="IPR011990">
    <property type="entry name" value="TPR-like_helical_dom_sf"/>
</dbReference>
<protein>
    <submittedName>
        <fullName evidence="8">RagB/SusD family nutrient uptake outer membrane protein</fullName>
    </submittedName>
</protein>
<sequence length="559" mass="62230">MKNLKKLAISTLAIFALSSCSDLNETVLDEYNAAGLTDKQAADGMIAPVYALLPTIFQHTTLFALQEISTDEAILPYRGGTDWGDNGIYLSLHRHETTSTDPNVKNTWNAIVSSISRSVTAINSLKLNKDASSKLYLAEARGMRAYYNMLMLDLFGIALSKEDLGEVSTILRGDAAIEYIKKELVEVEPVLESTAGPGRLTKAGAWGLLAKLYLNAAAWRDIYAPKHTFKTEDMDKVVEYTDKIINSGQYALSADYWDVFSSNNHGNKELILAVDQRFDLNGHNRMSYFSLANDQRPLPAYPAANGTDGPAITSDFYQSWVSAYGSVDPAVADPRFYKQNVNPDIECVDPATYRIDRGILRGQQYGLVYSAGAFVKCADGKNKVGKIYNTRGKAPFPPVIHTEKIDFTIAGSDYSTGYRVEKYEFSQKSQSGRNYGEADLVILRLADVYLMRAEAKLRKATPDAAAALADVNKVRMSRTSNTKASELPNITLDLLLRERGFEFYWELQRRTDLIRFDKYENAWTEKSNTDVNKRVFPIPQTAIDGASNLTGYMKQNAGY</sequence>
<dbReference type="EMBL" id="SACY01000005">
    <property type="protein sequence ID" value="RVU23629.1"/>
    <property type="molecule type" value="Genomic_DNA"/>
</dbReference>
<keyword evidence="5" id="KW-0998">Cell outer membrane</keyword>
<dbReference type="Pfam" id="PF07980">
    <property type="entry name" value="SusD_RagB"/>
    <property type="match status" value="1"/>
</dbReference>
<feature type="chain" id="PRO_5019444853" evidence="6">
    <location>
        <begin position="22"/>
        <end position="559"/>
    </location>
</feature>
<dbReference type="Proteomes" id="UP000282832">
    <property type="component" value="Unassembled WGS sequence"/>
</dbReference>
<feature type="domain" description="RagB/SusD" evidence="7">
    <location>
        <begin position="415"/>
        <end position="533"/>
    </location>
</feature>
<evidence type="ECO:0000256" key="5">
    <source>
        <dbReference type="ARBA" id="ARBA00023237"/>
    </source>
</evidence>
<comment type="subcellular location">
    <subcellularLocation>
        <location evidence="1">Cell outer membrane</location>
    </subcellularLocation>
</comment>
<dbReference type="Gene3D" id="1.25.40.390">
    <property type="match status" value="1"/>
</dbReference>
<comment type="caution">
    <text evidence="8">The sequence shown here is derived from an EMBL/GenBank/DDBJ whole genome shotgun (WGS) entry which is preliminary data.</text>
</comment>
<evidence type="ECO:0000313" key="9">
    <source>
        <dbReference type="Proteomes" id="UP000282832"/>
    </source>
</evidence>
<evidence type="ECO:0000313" key="8">
    <source>
        <dbReference type="EMBL" id="RVU23629.1"/>
    </source>
</evidence>
<name>A0A437PNB1_9BACT</name>
<evidence type="ECO:0000256" key="2">
    <source>
        <dbReference type="ARBA" id="ARBA00006275"/>
    </source>
</evidence>
<feature type="signal peptide" evidence="6">
    <location>
        <begin position="1"/>
        <end position="21"/>
    </location>
</feature>
<accession>A0A437PNB1</accession>
<dbReference type="AlphaFoldDB" id="A0A437PNB1"/>
<dbReference type="SUPFAM" id="SSF48452">
    <property type="entry name" value="TPR-like"/>
    <property type="match status" value="1"/>
</dbReference>
<dbReference type="GO" id="GO:0009279">
    <property type="term" value="C:cell outer membrane"/>
    <property type="evidence" value="ECO:0007669"/>
    <property type="project" value="UniProtKB-SubCell"/>
</dbReference>
<dbReference type="OrthoDB" id="9783641at2"/>